<gene>
    <name evidence="1" type="ORF">Ddye_003347</name>
</gene>
<evidence type="ECO:0000313" key="2">
    <source>
        <dbReference type="Proteomes" id="UP001280121"/>
    </source>
</evidence>
<comment type="caution">
    <text evidence="1">The sequence shown here is derived from an EMBL/GenBank/DDBJ whole genome shotgun (WGS) entry which is preliminary data.</text>
</comment>
<proteinExistence type="predicted"/>
<accession>A0AAD9XST7</accession>
<organism evidence="1 2">
    <name type="scientific">Dipteronia dyeriana</name>
    <dbReference type="NCBI Taxonomy" id="168575"/>
    <lineage>
        <taxon>Eukaryota</taxon>
        <taxon>Viridiplantae</taxon>
        <taxon>Streptophyta</taxon>
        <taxon>Embryophyta</taxon>
        <taxon>Tracheophyta</taxon>
        <taxon>Spermatophyta</taxon>
        <taxon>Magnoliopsida</taxon>
        <taxon>eudicotyledons</taxon>
        <taxon>Gunneridae</taxon>
        <taxon>Pentapetalae</taxon>
        <taxon>rosids</taxon>
        <taxon>malvids</taxon>
        <taxon>Sapindales</taxon>
        <taxon>Sapindaceae</taxon>
        <taxon>Hippocastanoideae</taxon>
        <taxon>Acereae</taxon>
        <taxon>Dipteronia</taxon>
    </lineage>
</organism>
<dbReference type="AlphaFoldDB" id="A0AAD9XST7"/>
<dbReference type="Proteomes" id="UP001280121">
    <property type="component" value="Unassembled WGS sequence"/>
</dbReference>
<name>A0AAD9XST7_9ROSI</name>
<sequence>MILFPTNVNENHLVAVEVDLKERVIKIMLDAYIVDEILKWATCLRKMLPSLLVHAMPDTYTDPSSFTVERPDEGVPHQGN</sequence>
<evidence type="ECO:0000313" key="1">
    <source>
        <dbReference type="EMBL" id="KAK2664773.1"/>
    </source>
</evidence>
<reference evidence="1" key="1">
    <citation type="journal article" date="2023" name="Plant J.">
        <title>Genome sequences and population genomics provide insights into the demographic history, inbreeding, and mutation load of two 'living fossil' tree species of Dipteronia.</title>
        <authorList>
            <person name="Feng Y."/>
            <person name="Comes H.P."/>
            <person name="Chen J."/>
            <person name="Zhu S."/>
            <person name="Lu R."/>
            <person name="Zhang X."/>
            <person name="Li P."/>
            <person name="Qiu J."/>
            <person name="Olsen K.M."/>
            <person name="Qiu Y."/>
        </authorList>
    </citation>
    <scope>NUCLEOTIDE SEQUENCE</scope>
    <source>
        <strain evidence="1">KIB01</strain>
    </source>
</reference>
<keyword evidence="2" id="KW-1185">Reference proteome</keyword>
<dbReference type="EMBL" id="JANJYI010000001">
    <property type="protein sequence ID" value="KAK2664773.1"/>
    <property type="molecule type" value="Genomic_DNA"/>
</dbReference>
<protein>
    <submittedName>
        <fullName evidence="1">Uncharacterized protein</fullName>
    </submittedName>
</protein>